<keyword evidence="1" id="KW-0831">Ubiquinone biosynthesis</keyword>
<evidence type="ECO:0000313" key="2">
    <source>
        <dbReference type="EMBL" id="ETL33964.1"/>
    </source>
</evidence>
<dbReference type="AlphaFoldDB" id="W2II84"/>
<dbReference type="InterPro" id="IPR007715">
    <property type="entry name" value="Coq4"/>
</dbReference>
<accession>W2II84</accession>
<dbReference type="EMBL" id="KI674417">
    <property type="protein sequence ID" value="ETL33964.1"/>
    <property type="molecule type" value="Genomic_DNA"/>
</dbReference>
<proteinExistence type="predicted"/>
<gene>
    <name evidence="2" type="ORF">L916_13700</name>
</gene>
<dbReference type="Proteomes" id="UP000053864">
    <property type="component" value="Unassembled WGS sequence"/>
</dbReference>
<dbReference type="PANTHER" id="PTHR12922:SF7">
    <property type="entry name" value="UBIQUINONE BIOSYNTHESIS PROTEIN COQ4 HOMOLOG, MITOCHONDRIAL"/>
    <property type="match status" value="1"/>
</dbReference>
<sequence length="82" mass="9297">CITIATHDFWHTLFNVPPTVLGEIALKYVEMAHSKLPVSALSAFEYVLWANRAPKNSHSLHCVMYEEEFEPTCVSKIDDDST</sequence>
<reference evidence="2" key="1">
    <citation type="submission" date="2013-11" db="EMBL/GenBank/DDBJ databases">
        <title>The Genome Sequence of Phytophthora parasitica CJ05E6.</title>
        <authorList>
            <consortium name="The Broad Institute Genomics Platform"/>
            <person name="Russ C."/>
            <person name="Tyler B."/>
            <person name="Panabieres F."/>
            <person name="Shan W."/>
            <person name="Tripathy S."/>
            <person name="Grunwald N."/>
            <person name="Machado M."/>
            <person name="Johnson C.S."/>
            <person name="Arredondo F."/>
            <person name="Hong C."/>
            <person name="Coffey M."/>
            <person name="Young S.K."/>
            <person name="Zeng Q."/>
            <person name="Gargeya S."/>
            <person name="Fitzgerald M."/>
            <person name="Abouelleil A."/>
            <person name="Alvarado L."/>
            <person name="Chapman S.B."/>
            <person name="Gainer-Dewar J."/>
            <person name="Goldberg J."/>
            <person name="Griggs A."/>
            <person name="Gujja S."/>
            <person name="Hansen M."/>
            <person name="Howarth C."/>
            <person name="Imamovic A."/>
            <person name="Ireland A."/>
            <person name="Larimer J."/>
            <person name="McCowan C."/>
            <person name="Murphy C."/>
            <person name="Pearson M."/>
            <person name="Poon T.W."/>
            <person name="Priest M."/>
            <person name="Roberts A."/>
            <person name="Saif S."/>
            <person name="Shea T."/>
            <person name="Sykes S."/>
            <person name="Wortman J."/>
            <person name="Nusbaum C."/>
            <person name="Birren B."/>
        </authorList>
    </citation>
    <scope>NUCLEOTIDE SEQUENCE [LARGE SCALE GENOMIC DNA]</scope>
    <source>
        <strain evidence="2">CJ05E6</strain>
    </source>
</reference>
<name>W2II84_PHYNI</name>
<organism evidence="2">
    <name type="scientific">Phytophthora nicotianae</name>
    <name type="common">Potato buckeye rot agent</name>
    <name type="synonym">Phytophthora parasitica</name>
    <dbReference type="NCBI Taxonomy" id="4792"/>
    <lineage>
        <taxon>Eukaryota</taxon>
        <taxon>Sar</taxon>
        <taxon>Stramenopiles</taxon>
        <taxon>Oomycota</taxon>
        <taxon>Peronosporomycetes</taxon>
        <taxon>Peronosporales</taxon>
        <taxon>Peronosporaceae</taxon>
        <taxon>Phytophthora</taxon>
    </lineage>
</organism>
<dbReference type="VEuPathDB" id="FungiDB:PPTG_18020"/>
<dbReference type="GO" id="GO:0006744">
    <property type="term" value="P:ubiquinone biosynthetic process"/>
    <property type="evidence" value="ECO:0007669"/>
    <property type="project" value="UniProtKB-KW"/>
</dbReference>
<protein>
    <submittedName>
        <fullName evidence="2">Uncharacterized protein</fullName>
    </submittedName>
</protein>
<evidence type="ECO:0000256" key="1">
    <source>
        <dbReference type="ARBA" id="ARBA00022688"/>
    </source>
</evidence>
<feature type="non-terminal residue" evidence="2">
    <location>
        <position position="1"/>
    </location>
</feature>
<dbReference type="Pfam" id="PF05019">
    <property type="entry name" value="Coq4"/>
    <property type="match status" value="1"/>
</dbReference>
<dbReference type="PANTHER" id="PTHR12922">
    <property type="entry name" value="UBIQUINONE BIOSYNTHESIS PROTEIN"/>
    <property type="match status" value="1"/>
</dbReference>